<organism evidence="9 10">
    <name type="scientific">Rhizoctonia solani</name>
    <dbReference type="NCBI Taxonomy" id="456999"/>
    <lineage>
        <taxon>Eukaryota</taxon>
        <taxon>Fungi</taxon>
        <taxon>Dikarya</taxon>
        <taxon>Basidiomycota</taxon>
        <taxon>Agaricomycotina</taxon>
        <taxon>Agaricomycetes</taxon>
        <taxon>Cantharellales</taxon>
        <taxon>Ceratobasidiaceae</taxon>
        <taxon>Rhizoctonia</taxon>
    </lineage>
</organism>
<evidence type="ECO:0000256" key="4">
    <source>
        <dbReference type="ARBA" id="ARBA00022989"/>
    </source>
</evidence>
<dbReference type="GO" id="GO:0070008">
    <property type="term" value="F:serine-type exopeptidase activity"/>
    <property type="evidence" value="ECO:0007669"/>
    <property type="project" value="InterPro"/>
</dbReference>
<dbReference type="Gene3D" id="1.20.1720.10">
    <property type="entry name" value="Multidrug resistance protein D"/>
    <property type="match status" value="1"/>
</dbReference>
<feature type="compositionally biased region" description="Polar residues" evidence="6">
    <location>
        <begin position="1038"/>
        <end position="1047"/>
    </location>
</feature>
<dbReference type="InterPro" id="IPR008758">
    <property type="entry name" value="Peptidase_S28"/>
</dbReference>
<dbReference type="GO" id="GO:0003700">
    <property type="term" value="F:DNA-binding transcription factor activity"/>
    <property type="evidence" value="ECO:0007669"/>
    <property type="project" value="InterPro"/>
</dbReference>
<evidence type="ECO:0000259" key="8">
    <source>
        <dbReference type="PROSITE" id="PS50850"/>
    </source>
</evidence>
<dbReference type="Gene3D" id="1.20.1250.20">
    <property type="entry name" value="MFS general substrate transporter like domains"/>
    <property type="match status" value="1"/>
</dbReference>
<evidence type="ECO:0000256" key="3">
    <source>
        <dbReference type="ARBA" id="ARBA00022692"/>
    </source>
</evidence>
<comment type="subcellular location">
    <subcellularLocation>
        <location evidence="1">Membrane</location>
        <topology evidence="1">Multi-pass membrane protein</topology>
    </subcellularLocation>
</comment>
<evidence type="ECO:0000256" key="1">
    <source>
        <dbReference type="ARBA" id="ARBA00004141"/>
    </source>
</evidence>
<feature type="region of interest" description="Disordered" evidence="6">
    <location>
        <begin position="963"/>
        <end position="1119"/>
    </location>
</feature>
<sequence>MANVDNESTKSGSTQEPVTRQSSRTLDEEVPVDAPPPMGFARALIITLACTLAMVNNVMSGASISIALPDIGADLGISQAELQWLISSYALTSGCFLLLFGRLADLFGRKKVFLAGTLWSLAWSLGSGFAPNSIALNVMRALHGMGSAATVPSAIGILAHEFPPSRARSIAFATFSAGAPLGGAIGFVIGGVMTEYTSVAWRGVFYVSAGISGVTMLAAALAIHKDKPSTEKDRRVDWVGAAISTTALVLLTFSLAQSSSAKNGWKTPSWEHYLETRTTHPPLMRLGLWTRAKGRFATMQLIVFFGWACFTTWIFFVTLYYQEYRGISPVGTTVRVLPMTVSGLLCNLVVALVVGRISGTALIAFGCFFTALASLLFAVIIPSASYWAFGFPAATVVVFGADFLAISMFATGSIFVAKIALPHEQSLAGGIFNTVNQLGTAFGLAIASVVSDSVHRKTLRESGDELGSLLRGYRAAFWTCFGFGAVDGTAQSDEDLENQQFIFSSSGNKFPKAHYFEQPLDHFDKSVNRTFGQRLPFLQTGILAILANATKGLGIVLEHRYYGKSIPVGDFSTDSMRWLTNAQALQDSANFIANVRIDDLDHNVTAPHTKWIYYGGSYAGARAAHMRVLYPHLVYGAIASSAVTHAAIDYWEYADAVRRTADPVCIGHLTTAIQVIDDVLSTRVLSRSLKSWFGLGALESDQDFVSVLMTPVGYVQDQNWDSAIGSDEWSRFCAVLGGGGDDSTLGRCFGTRDDSKFQLTDLDQEWRAWTWQVCTEWGYFVGAPPNKAHPTIVSRRLTLEYTSAICKQAFPPGTHIVVPEWPNVTVVNALGDYGLAADRLAFIDGDEDPWLPATPHSPHAPERDDTTARPFKLIRTGVHHHDQNGVEPHILATPLPTLPSTMADVPSVPASKRGRKRNDNLPPNRARDVQRAFRARRAAHLQDLEHRVELLETENYRLRQMLSLPPSDRQPLGRGPTGRDPGKLLAKMGEAAMHQGHQDQYSDRSTPSPSGSISHSHAGYPSQWPPNEQYLTEEPISRTPSSGSNSPYPHGVNYDYASQRLPSMHSRDSLMMPGTGSPSFNGASTPRDEGLLGFSGGFASPAPNGVNNHPSSVLPPHSHSNANLLVNPIPAGSSRMVPNFLGSNPSSYAPRRSVNDLGASHGSNFPPRSASMGNGMGLNGPAYGSGAPGGRLGLSSPSPIN</sequence>
<dbReference type="PANTHER" id="PTHR42718:SF9">
    <property type="entry name" value="MAJOR FACILITATOR SUPERFAMILY MULTIDRUG TRANSPORTER MFSC"/>
    <property type="match status" value="1"/>
</dbReference>
<evidence type="ECO:0000313" key="9">
    <source>
        <dbReference type="EMBL" id="CAE6435452.1"/>
    </source>
</evidence>
<keyword evidence="2" id="KW-0813">Transport</keyword>
<evidence type="ECO:0000256" key="5">
    <source>
        <dbReference type="ARBA" id="ARBA00023136"/>
    </source>
</evidence>
<feature type="compositionally biased region" description="Low complexity" evidence="6">
    <location>
        <begin position="1107"/>
        <end position="1119"/>
    </location>
</feature>
<dbReference type="Gene3D" id="1.20.5.170">
    <property type="match status" value="1"/>
</dbReference>
<dbReference type="InterPro" id="IPR046347">
    <property type="entry name" value="bZIP_sf"/>
</dbReference>
<proteinExistence type="predicted"/>
<accession>A0A8H2XUB6</accession>
<evidence type="ECO:0000256" key="6">
    <source>
        <dbReference type="SAM" id="MobiDB-lite"/>
    </source>
</evidence>
<feature type="transmembrane region" description="Helical" evidence="7">
    <location>
        <begin position="361"/>
        <end position="381"/>
    </location>
</feature>
<feature type="transmembrane region" description="Helical" evidence="7">
    <location>
        <begin position="301"/>
        <end position="321"/>
    </location>
</feature>
<feature type="region of interest" description="Disordered" evidence="6">
    <location>
        <begin position="1151"/>
        <end position="1201"/>
    </location>
</feature>
<dbReference type="InterPro" id="IPR020846">
    <property type="entry name" value="MFS_dom"/>
</dbReference>
<comment type="caution">
    <text evidence="9">The sequence shown here is derived from an EMBL/GenBank/DDBJ whole genome shotgun (WGS) entry which is preliminary data.</text>
</comment>
<dbReference type="Pfam" id="PF05577">
    <property type="entry name" value="Peptidase_S28"/>
    <property type="match status" value="2"/>
</dbReference>
<feature type="transmembrane region" description="Helical" evidence="7">
    <location>
        <begin position="112"/>
        <end position="130"/>
    </location>
</feature>
<dbReference type="GO" id="GO:0006508">
    <property type="term" value="P:proteolysis"/>
    <property type="evidence" value="ECO:0007669"/>
    <property type="project" value="InterPro"/>
</dbReference>
<protein>
    <recommendedName>
        <fullName evidence="8">Major facilitator superfamily (MFS) profile domain-containing protein</fullName>
    </recommendedName>
</protein>
<keyword evidence="3 7" id="KW-0812">Transmembrane</keyword>
<keyword evidence="4 7" id="KW-1133">Transmembrane helix</keyword>
<dbReference type="InterPro" id="IPR011701">
    <property type="entry name" value="MFS"/>
</dbReference>
<dbReference type="PROSITE" id="PS50850">
    <property type="entry name" value="MFS"/>
    <property type="match status" value="1"/>
</dbReference>
<dbReference type="GO" id="GO:0016020">
    <property type="term" value="C:membrane"/>
    <property type="evidence" value="ECO:0007669"/>
    <property type="project" value="UniProtKB-SubCell"/>
</dbReference>
<feature type="region of interest" description="Disordered" evidence="6">
    <location>
        <begin position="897"/>
        <end position="927"/>
    </location>
</feature>
<feature type="transmembrane region" description="Helical" evidence="7">
    <location>
        <begin position="43"/>
        <end position="62"/>
    </location>
</feature>
<dbReference type="Gene3D" id="3.40.50.1820">
    <property type="entry name" value="alpha/beta hydrolase"/>
    <property type="match status" value="2"/>
</dbReference>
<keyword evidence="5 7" id="KW-0472">Membrane</keyword>
<gene>
    <name evidence="9" type="ORF">RDB_LOCUS47724</name>
</gene>
<dbReference type="CDD" id="cd17476">
    <property type="entry name" value="MFS_Amf1_MDR_like"/>
    <property type="match status" value="1"/>
</dbReference>
<feature type="compositionally biased region" description="Polar residues" evidence="6">
    <location>
        <begin position="1"/>
        <end position="24"/>
    </location>
</feature>
<feature type="transmembrane region" description="Helical" evidence="7">
    <location>
        <begin position="204"/>
        <end position="224"/>
    </location>
</feature>
<evidence type="ECO:0000313" key="10">
    <source>
        <dbReference type="Proteomes" id="UP000663831"/>
    </source>
</evidence>
<dbReference type="PANTHER" id="PTHR42718">
    <property type="entry name" value="MAJOR FACILITATOR SUPERFAMILY MULTIDRUG TRANSPORTER MFSC"/>
    <property type="match status" value="1"/>
</dbReference>
<feature type="domain" description="Major facilitator superfamily (MFS) profile" evidence="8">
    <location>
        <begin position="46"/>
        <end position="499"/>
    </location>
</feature>
<feature type="transmembrane region" description="Helical" evidence="7">
    <location>
        <begin position="236"/>
        <end position="256"/>
    </location>
</feature>
<dbReference type="SUPFAM" id="SSF53474">
    <property type="entry name" value="alpha/beta-Hydrolases"/>
    <property type="match status" value="1"/>
</dbReference>
<dbReference type="SUPFAM" id="SSF57959">
    <property type="entry name" value="Leucine zipper domain"/>
    <property type="match status" value="1"/>
</dbReference>
<reference evidence="9" key="1">
    <citation type="submission" date="2021-01" db="EMBL/GenBank/DDBJ databases">
        <authorList>
            <person name="Kaushik A."/>
        </authorList>
    </citation>
    <scope>NUCLEOTIDE SEQUENCE</scope>
    <source>
        <strain evidence="9">AG3-1AP</strain>
    </source>
</reference>
<evidence type="ECO:0000256" key="7">
    <source>
        <dbReference type="SAM" id="Phobius"/>
    </source>
</evidence>
<feature type="compositionally biased region" description="Low complexity" evidence="6">
    <location>
        <begin position="1003"/>
        <end position="1016"/>
    </location>
</feature>
<feature type="region of interest" description="Disordered" evidence="6">
    <location>
        <begin position="1"/>
        <end position="32"/>
    </location>
</feature>
<dbReference type="InterPro" id="IPR036259">
    <property type="entry name" value="MFS_trans_sf"/>
</dbReference>
<dbReference type="AlphaFoldDB" id="A0A8H2XUB6"/>
<feature type="transmembrane region" description="Helical" evidence="7">
    <location>
        <begin position="393"/>
        <end position="417"/>
    </location>
</feature>
<evidence type="ECO:0000256" key="2">
    <source>
        <dbReference type="ARBA" id="ARBA00022448"/>
    </source>
</evidence>
<dbReference type="InterPro" id="IPR029058">
    <property type="entry name" value="AB_hydrolase_fold"/>
</dbReference>
<feature type="transmembrane region" description="Helical" evidence="7">
    <location>
        <begin position="171"/>
        <end position="192"/>
    </location>
</feature>
<dbReference type="EMBL" id="CAJMWV010001375">
    <property type="protein sequence ID" value="CAE6435452.1"/>
    <property type="molecule type" value="Genomic_DNA"/>
</dbReference>
<feature type="transmembrane region" description="Helical" evidence="7">
    <location>
        <begin position="82"/>
        <end position="100"/>
    </location>
</feature>
<name>A0A8H2XUB6_9AGAM</name>
<feature type="transmembrane region" description="Helical" evidence="7">
    <location>
        <begin position="333"/>
        <end position="355"/>
    </location>
</feature>
<dbReference type="Proteomes" id="UP000663831">
    <property type="component" value="Unassembled WGS sequence"/>
</dbReference>
<dbReference type="SUPFAM" id="SSF103473">
    <property type="entry name" value="MFS general substrate transporter"/>
    <property type="match status" value="1"/>
</dbReference>
<dbReference type="Pfam" id="PF07690">
    <property type="entry name" value="MFS_1"/>
    <property type="match status" value="1"/>
</dbReference>
<dbReference type="GO" id="GO:0022857">
    <property type="term" value="F:transmembrane transporter activity"/>
    <property type="evidence" value="ECO:0007669"/>
    <property type="project" value="InterPro"/>
</dbReference>